<accession>A0A366HFH0</accession>
<keyword evidence="3" id="KW-1185">Reference proteome</keyword>
<dbReference type="EMBL" id="QNRR01000008">
    <property type="protein sequence ID" value="RBP40454.1"/>
    <property type="molecule type" value="Genomic_DNA"/>
</dbReference>
<sequence length="276" mass="31904">MSLDLESTASTRSSHSHAGRWLHRLLTQLVQQSTRDIHKVPQWEEQGVHSLRKRMKKLQAMLRLAAPVAPESSMKSVLRDVRDLKNLLSGQRDTLVLTKLARKLDTPVPDLHAEFQSSGGKVRKAMLLSEQLLIDIGLLDLSQLTWDMVGAMYVKSYKASRRAWRRAQEDPSAENLHDWRKKVKRLYYQSTALERWLHHPKRLRRTRKLGSLLGDCHDLDVFNDSVQTGRIHPESGWKSKVKQERSSLLSRIEQRAEKAFSRPSCKIKTEMRHALP</sequence>
<feature type="domain" description="CHAD" evidence="1">
    <location>
        <begin position="11"/>
        <end position="276"/>
    </location>
</feature>
<comment type="caution">
    <text evidence="2">The sequence shown here is derived from an EMBL/GenBank/DDBJ whole genome shotgun (WGS) entry which is preliminary data.</text>
</comment>
<dbReference type="Pfam" id="PF05235">
    <property type="entry name" value="CHAD"/>
    <property type="match status" value="1"/>
</dbReference>
<proteinExistence type="predicted"/>
<dbReference type="PANTHER" id="PTHR39339">
    <property type="entry name" value="SLR1444 PROTEIN"/>
    <property type="match status" value="1"/>
</dbReference>
<reference evidence="2 3" key="1">
    <citation type="submission" date="2018-06" db="EMBL/GenBank/DDBJ databases">
        <title>Genomic Encyclopedia of Type Strains, Phase IV (KMG-IV): sequencing the most valuable type-strain genomes for metagenomic binning, comparative biology and taxonomic classification.</title>
        <authorList>
            <person name="Goeker M."/>
        </authorList>
    </citation>
    <scope>NUCLEOTIDE SEQUENCE [LARGE SCALE GENOMIC DNA]</scope>
    <source>
        <strain evidence="2 3">DSM 25532</strain>
    </source>
</reference>
<name>A0A366HFH0_9BACT</name>
<dbReference type="Proteomes" id="UP000253426">
    <property type="component" value="Unassembled WGS sequence"/>
</dbReference>
<dbReference type="PANTHER" id="PTHR39339:SF1">
    <property type="entry name" value="CHAD DOMAIN-CONTAINING PROTEIN"/>
    <property type="match status" value="1"/>
</dbReference>
<dbReference type="Gene3D" id="1.40.20.10">
    <property type="entry name" value="CHAD domain"/>
    <property type="match status" value="2"/>
</dbReference>
<dbReference type="RefSeq" id="WP_113960322.1">
    <property type="nucleotide sequence ID" value="NZ_QNRR01000008.1"/>
</dbReference>
<evidence type="ECO:0000313" key="2">
    <source>
        <dbReference type="EMBL" id="RBP40454.1"/>
    </source>
</evidence>
<gene>
    <name evidence="2" type="ORF">DES53_108161</name>
</gene>
<protein>
    <submittedName>
        <fullName evidence="2">CHAD domain-containing protein</fullName>
    </submittedName>
</protein>
<dbReference type="AlphaFoldDB" id="A0A366HFH0"/>
<dbReference type="SMART" id="SM00880">
    <property type="entry name" value="CHAD"/>
    <property type="match status" value="1"/>
</dbReference>
<dbReference type="InterPro" id="IPR007899">
    <property type="entry name" value="CHAD_dom"/>
</dbReference>
<organism evidence="2 3">
    <name type="scientific">Roseimicrobium gellanilyticum</name>
    <dbReference type="NCBI Taxonomy" id="748857"/>
    <lineage>
        <taxon>Bacteria</taxon>
        <taxon>Pseudomonadati</taxon>
        <taxon>Verrucomicrobiota</taxon>
        <taxon>Verrucomicrobiia</taxon>
        <taxon>Verrucomicrobiales</taxon>
        <taxon>Verrucomicrobiaceae</taxon>
        <taxon>Roseimicrobium</taxon>
    </lineage>
</organism>
<dbReference type="InterPro" id="IPR038186">
    <property type="entry name" value="CHAD_dom_sf"/>
</dbReference>
<evidence type="ECO:0000259" key="1">
    <source>
        <dbReference type="PROSITE" id="PS51708"/>
    </source>
</evidence>
<dbReference type="PROSITE" id="PS51708">
    <property type="entry name" value="CHAD"/>
    <property type="match status" value="1"/>
</dbReference>
<dbReference type="OrthoDB" id="9810907at2"/>
<evidence type="ECO:0000313" key="3">
    <source>
        <dbReference type="Proteomes" id="UP000253426"/>
    </source>
</evidence>